<feature type="region of interest" description="Disordered" evidence="1">
    <location>
        <begin position="81"/>
        <end position="103"/>
    </location>
</feature>
<evidence type="ECO:0000313" key="3">
    <source>
        <dbReference type="Proteomes" id="UP000240638"/>
    </source>
</evidence>
<evidence type="ECO:0000256" key="1">
    <source>
        <dbReference type="SAM" id="MobiDB-lite"/>
    </source>
</evidence>
<comment type="caution">
    <text evidence="2">The sequence shown here is derived from an EMBL/GenBank/DDBJ whole genome shotgun (WGS) entry which is preliminary data.</text>
</comment>
<accession>A0A2T3Y1M3</accession>
<protein>
    <submittedName>
        <fullName evidence="2">Uncharacterized protein</fullName>
    </submittedName>
</protein>
<dbReference type="RefSeq" id="WP_107149036.1">
    <property type="nucleotide sequence ID" value="NZ_PYUC01000001.1"/>
</dbReference>
<proteinExistence type="predicted"/>
<name>A0A2T3Y1M3_9BURK</name>
<evidence type="ECO:0000313" key="2">
    <source>
        <dbReference type="EMBL" id="PTB22652.1"/>
    </source>
</evidence>
<dbReference type="Proteomes" id="UP000240638">
    <property type="component" value="Unassembled WGS sequence"/>
</dbReference>
<dbReference type="EMBL" id="PYUC01000001">
    <property type="protein sequence ID" value="PTB22652.1"/>
    <property type="molecule type" value="Genomic_DNA"/>
</dbReference>
<organism evidence="2 3">
    <name type="scientific">Trinickia symbiotica</name>
    <dbReference type="NCBI Taxonomy" id="863227"/>
    <lineage>
        <taxon>Bacteria</taxon>
        <taxon>Pseudomonadati</taxon>
        <taxon>Pseudomonadota</taxon>
        <taxon>Betaproteobacteria</taxon>
        <taxon>Burkholderiales</taxon>
        <taxon>Burkholderiaceae</taxon>
        <taxon>Trinickia</taxon>
    </lineage>
</organism>
<gene>
    <name evidence="2" type="ORF">C9I57_02480</name>
</gene>
<dbReference type="AlphaFoldDB" id="A0A2T3Y1M3"/>
<feature type="region of interest" description="Disordered" evidence="1">
    <location>
        <begin position="1"/>
        <end position="21"/>
    </location>
</feature>
<reference evidence="2 3" key="1">
    <citation type="submission" date="2018-03" db="EMBL/GenBank/DDBJ databases">
        <title>Whole genome analyses suggest that Burkholderia sensu lato contains two further novel genera in the rhizoxinica-symbiotica group Mycetohabitans gen. nov., and Trinickia gen. nov.: implications for the evolution of diazotrophy and nodulation in the Burkholderiaceae.</title>
        <authorList>
            <person name="Estrada De Los Santos P."/>
            <person name="Palmer M."/>
            <person name="Chavez-Ramirez B."/>
            <person name="Steenkamp E.T."/>
            <person name="Hirsch A.M."/>
            <person name="Manyaka P."/>
            <person name="Maluk M."/>
            <person name="Lafos M."/>
            <person name="Crook M."/>
            <person name="Gross E."/>
            <person name="Simon M.F."/>
            <person name="Bueno Dos Reis Junior F."/>
            <person name="Poole P.S."/>
            <person name="Venter S.N."/>
            <person name="James E.K."/>
        </authorList>
    </citation>
    <scope>NUCLEOTIDE SEQUENCE [LARGE SCALE GENOMIC DNA]</scope>
    <source>
        <strain evidence="2 3">JPY-366</strain>
    </source>
</reference>
<sequence>MLFSDADTAAEASSQSIPENPHRNFAAVAKFAVASATYVENLAHHLRFSMLPKSLTFSGEESFTDPPHLTDRSSLKSLTLDGNRHTFDDSPNNADARFSESND</sequence>